<feature type="transmembrane region" description="Helical" evidence="1">
    <location>
        <begin position="64"/>
        <end position="83"/>
    </location>
</feature>
<evidence type="ECO:0000313" key="3">
    <source>
        <dbReference type="Proteomes" id="UP000280792"/>
    </source>
</evidence>
<reference evidence="2 3" key="1">
    <citation type="submission" date="2018-08" db="EMBL/GenBank/DDBJ databases">
        <authorList>
            <person name="Khan S.A."/>
        </authorList>
    </citation>
    <scope>NUCLEOTIDE SEQUENCE [LARGE SCALE GENOMIC DNA]</scope>
    <source>
        <strain evidence="2 3">GTF-13</strain>
    </source>
</reference>
<evidence type="ECO:0000313" key="2">
    <source>
        <dbReference type="EMBL" id="RRJ85254.1"/>
    </source>
</evidence>
<keyword evidence="1" id="KW-0812">Transmembrane</keyword>
<feature type="transmembrane region" description="Helical" evidence="1">
    <location>
        <begin position="12"/>
        <end position="32"/>
    </location>
</feature>
<dbReference type="AlphaFoldDB" id="A0A3P3VS31"/>
<feature type="transmembrane region" description="Helical" evidence="1">
    <location>
        <begin position="291"/>
        <end position="311"/>
    </location>
</feature>
<evidence type="ECO:0008006" key="4">
    <source>
        <dbReference type="Google" id="ProtNLM"/>
    </source>
</evidence>
<dbReference type="EMBL" id="QWEZ01000001">
    <property type="protein sequence ID" value="RRJ85254.1"/>
    <property type="molecule type" value="Genomic_DNA"/>
</dbReference>
<evidence type="ECO:0000256" key="1">
    <source>
        <dbReference type="SAM" id="Phobius"/>
    </source>
</evidence>
<feature type="transmembrane region" description="Helical" evidence="1">
    <location>
        <begin position="38"/>
        <end position="57"/>
    </location>
</feature>
<reference evidence="2 3" key="2">
    <citation type="submission" date="2018-12" db="EMBL/GenBank/DDBJ databases">
        <title>Simiduia agarivorans gen. nov., sp. nov., a marine, agarolytic bacterium isolated from shallow coastal water from Keelung, Taiwan.</title>
        <authorList>
            <person name="Shieh W.Y."/>
        </authorList>
    </citation>
    <scope>NUCLEOTIDE SEQUENCE [LARGE SCALE GENOMIC DNA]</scope>
    <source>
        <strain evidence="2 3">GTF-13</strain>
    </source>
</reference>
<proteinExistence type="predicted"/>
<keyword evidence="3" id="KW-1185">Reference proteome</keyword>
<protein>
    <recommendedName>
        <fullName evidence="4">ResB-like domain-containing protein</fullName>
    </recommendedName>
</protein>
<gene>
    <name evidence="2" type="ORF">D0544_09375</name>
</gene>
<organism evidence="2 3">
    <name type="scientific">Aestuariirhabdus litorea</name>
    <dbReference type="NCBI Taxonomy" id="2528527"/>
    <lineage>
        <taxon>Bacteria</taxon>
        <taxon>Pseudomonadati</taxon>
        <taxon>Pseudomonadota</taxon>
        <taxon>Gammaproteobacteria</taxon>
        <taxon>Oceanospirillales</taxon>
        <taxon>Aestuariirhabdaceae</taxon>
        <taxon>Aestuariirhabdus</taxon>
    </lineage>
</organism>
<sequence>MLTRPLDFLASLRLTLVALVLLGGGVALVIQFEVDATPALAPAIGLLGLNLVSAILVKEKIRSSLPLLLFHLALLTLLVLLALSRATYLKGWATLIEGEAFEQLDGVLHQGPLHPWISPLPLAEGPIQGGFEARFDEEGRRGTTRSLLYQPGTGAPIYIDDTTPLNVEGYRLGVSLNLGFTALLRWVPDNGSAEVLGGVDFPDIISEPDGQGLEWTLPNGEPIWTGLEILSPRKSFFYPEFRVPERYQLVVRHQQQRHPLQEGEALLLPGGQLRFESLHRWIGYEVFYDWTIPWLLATCLLAIGFLGWYLWERVTSTPWNRADQPEYTKEPNDA</sequence>
<accession>A0A3P3VS31</accession>
<keyword evidence="1" id="KW-0472">Membrane</keyword>
<comment type="caution">
    <text evidence="2">The sequence shown here is derived from an EMBL/GenBank/DDBJ whole genome shotgun (WGS) entry which is preliminary data.</text>
</comment>
<keyword evidence="1" id="KW-1133">Transmembrane helix</keyword>
<dbReference type="Proteomes" id="UP000280792">
    <property type="component" value="Unassembled WGS sequence"/>
</dbReference>
<name>A0A3P3VS31_9GAMM</name>